<evidence type="ECO:0000313" key="4">
    <source>
        <dbReference type="Proteomes" id="UP000199134"/>
    </source>
</evidence>
<evidence type="ECO:0000256" key="1">
    <source>
        <dbReference type="SAM" id="Coils"/>
    </source>
</evidence>
<name>A0A1H0CNQ7_9BACT</name>
<comment type="caution">
    <text evidence="3">The sequence shown here is derived from an EMBL/GenBank/DDBJ whole genome shotgun (WGS) entry which is preliminary data.</text>
</comment>
<dbReference type="PANTHER" id="PTHR23159:SF66">
    <property type="entry name" value="OS04G0158400 PROTEIN"/>
    <property type="match status" value="1"/>
</dbReference>
<feature type="chain" id="PRO_5011759083" description="Dockerin domain-containing protein" evidence="2">
    <location>
        <begin position="22"/>
        <end position="2131"/>
    </location>
</feature>
<dbReference type="InterPro" id="IPR018247">
    <property type="entry name" value="EF_Hand_1_Ca_BS"/>
</dbReference>
<evidence type="ECO:0000256" key="2">
    <source>
        <dbReference type="SAM" id="SignalP"/>
    </source>
</evidence>
<feature type="coiled-coil region" evidence="1">
    <location>
        <begin position="735"/>
        <end position="800"/>
    </location>
</feature>
<accession>A0A1H0CNQ7</accession>
<evidence type="ECO:0008006" key="5">
    <source>
        <dbReference type="Google" id="ProtNLM"/>
    </source>
</evidence>
<keyword evidence="1" id="KW-0175">Coiled coil</keyword>
<dbReference type="GO" id="GO:0000272">
    <property type="term" value="P:polysaccharide catabolic process"/>
    <property type="evidence" value="ECO:0007669"/>
    <property type="project" value="InterPro"/>
</dbReference>
<evidence type="ECO:0000313" key="3">
    <source>
        <dbReference type="EMBL" id="SDN59498.1"/>
    </source>
</evidence>
<feature type="signal peptide" evidence="2">
    <location>
        <begin position="1"/>
        <end position="21"/>
    </location>
</feature>
<dbReference type="Proteomes" id="UP000199134">
    <property type="component" value="Unassembled WGS sequence"/>
</dbReference>
<dbReference type="InterPro" id="IPR036439">
    <property type="entry name" value="Dockerin_dom_sf"/>
</dbReference>
<dbReference type="PANTHER" id="PTHR23159">
    <property type="entry name" value="CENTROSOMAL PROTEIN 2"/>
    <property type="match status" value="1"/>
</dbReference>
<dbReference type="PROSITE" id="PS00018">
    <property type="entry name" value="EF_HAND_1"/>
    <property type="match status" value="1"/>
</dbReference>
<organism evidence="3 4">
    <name type="scientific">Prevotella communis</name>
    <dbReference type="NCBI Taxonomy" id="2913614"/>
    <lineage>
        <taxon>Bacteria</taxon>
        <taxon>Pseudomonadati</taxon>
        <taxon>Bacteroidota</taxon>
        <taxon>Bacteroidia</taxon>
        <taxon>Bacteroidales</taxon>
        <taxon>Prevotellaceae</taxon>
        <taxon>Prevotella</taxon>
    </lineage>
</organism>
<reference evidence="4" key="1">
    <citation type="submission" date="2016-10" db="EMBL/GenBank/DDBJ databases">
        <authorList>
            <person name="de Groot N.N."/>
        </authorList>
    </citation>
    <scope>NUCLEOTIDE SEQUENCE [LARGE SCALE GENOMIC DNA]</scope>
    <source>
        <strain evidence="4">BP1-145</strain>
    </source>
</reference>
<gene>
    <name evidence="3" type="ORF">SAMN04487900_10115</name>
</gene>
<dbReference type="OrthoDB" id="1066020at2"/>
<feature type="coiled-coil region" evidence="1">
    <location>
        <begin position="1227"/>
        <end position="1254"/>
    </location>
</feature>
<proteinExistence type="predicted"/>
<feature type="coiled-coil region" evidence="1">
    <location>
        <begin position="1649"/>
        <end position="1686"/>
    </location>
</feature>
<protein>
    <recommendedName>
        <fullName evidence="5">Dockerin domain-containing protein</fullName>
    </recommendedName>
</protein>
<dbReference type="SUPFAM" id="SSF63446">
    <property type="entry name" value="Type I dockerin domain"/>
    <property type="match status" value="1"/>
</dbReference>
<keyword evidence="2" id="KW-0732">Signal</keyword>
<dbReference type="EMBL" id="FNIW01000001">
    <property type="protein sequence ID" value="SDN59498.1"/>
    <property type="molecule type" value="Genomic_DNA"/>
</dbReference>
<dbReference type="RefSeq" id="WP_143005639.1">
    <property type="nucleotide sequence ID" value="NZ_FNIW01000001.1"/>
</dbReference>
<sequence>MKAQLIYSVAALATFPIVVNAQVNADNIGKITAKKDGTAWTKNIELAPGKYSFKSAISTGTAGKKATVSILAGTTPIVDNFDVTVGAAISKDFTLSATTTVTINVVSEAGASADFIADESVVQLNFNFTKVAELLQIEYNKVTNALASANYEEKAKDAQLHSALYDRIVAIAGADYAFYAADTEGLQTIAGDQTVVTGLKLYQKIGEALVDVLAKEKDYQLDLLNGDDGLGGLLVRYNALAKSGDVISYQTKALNDAKKAAEDARDAYNTDATAEKLQAAKDALKAYGDELTKEEGVKKANEEAHTSLLETLSAVYGGTNSYYNTTVTQINTLYTARYADLKKDLLPALEAIVTGEDYTSVTKAIKDSYEAKTAKSKKSDLEIKIYEFKQKLTQKVSDFNTVKEQLAAVYVTYDAEKEAADKLVKDAPAESFLVKEGYVKAVNDAVAAFLTFIEGNDEFTTVANLTEAAIKAKTDAIATAEATYTAKAAIYADYQALKKAVAAETTSLNSVKEAIDKDANDTKKLNDKVFKPTTIWQTTIWAIEGQISGLNGQVDAHESTATAFKTDKGYTEPLAAIKKAIADLQTNALAATALYADIAGKLKAAQDLRAALLDPTKDPKVDLKALNVWSNQVTIDETMKARTPYRAFIADVDGSITVAIANLATELDAAPGKTEKLNDKADNKTNILPYLKSLSADTKKVTDGTDLMNLIKANYSADEAKFAQQMDIEECNGIRTNINNKAVVFEAAIDELEKNIEDGLYGKVKGKKLQDELDAITKKIDDAKAVAAKEDATKDDLTKEYNSIKDLMDTDIATATTHANTYKKEFAQFKENYETLNGTEGDNSAASTVFGLKKKVAEQKEVIGNYKDLTDAQKTTFKNNVDAVEYKTKEGDPLKDVTYTINNILTFIENAMQAEELAEVTKYQNIINELKGATMAPVAQASYMNDLEGALKGIDFAKAKTDVLKADPNESGFFYLLLTGTTTKGQYTKDFNDLKDKIEADTEITPTEKGTYNDEIAALKALVEGAAAKAKANLDAFNDAKTHYNNIPDSPKDIKGAVQRYDEAWETLLKCPSTKLNEQKTVITGMKADLDQLSKDAETSYKNGKAVADDFAKKIDDQIKAIENKVEEYTNEANYNAQIAADNKAVFDRIAAARKAVDDTYATSATVINTYKNFQSTELKEAANQASAELQALLTYLQGYDAKVKAIKDAADKAYAETVAPTTFDKDETYKAQYEAIQKELENLTKALTDKINEFAGANVAASVKNYTDAIDASKAKVAKFSVGKDDLTTDELDDLFEDIDDLLKAINDVKEDGTKINLLDAALVAAAKENTGIYALIPPVEQNKAQKALNDIIKLNTNSNLLTGDDLELFNKIKAAAESTSDMQKVECVNKFSTWKANLNDLKKKADQIAKDNKAIADSKTAIDNANEALNLLNDKYQKYAAGYQVKETVEQIAADLAAYDATKVTATNAADWEKAAKAISERIEAVYVALYDFEVPVIEGLIGQAREELLTYEKDDKATIADGITIQENKLKDAKAEVEKYLKDPKKGKSKKATLLEDLKTIESALNDFINTILKANGGEETNLNAVIVANLEAEVKVQEDILDAAPADYSTAIQTALTDEFKAIKADITTLKKYITTHKDEMSAYQANAEAMLKDIKDAIVALKAKADDLKAKEEAAAAEQAQADLAKTWENAEKLISDADGKIAFMKSQLEAYGNGSKYANKVSKLDEQFIAANAILTAAKAEADGKEKVADKQKVADKAVTDITPALVGLADNCDDVVALSKAAYIDAFIANLQAQFIEDSWSNSENYTTTDKKTLTTMRDNLIESVSKLKGNAKGKNQAGDQKVGNLVVKGVITTLNEGATQFGKDLNALVQAVKDLSLAEDVKGHITGGDEIGADDVQALINIIINGQEGEQNLEVCDINGDGRITVTDIIWLQFFDIFHEWPNMAATARGGYEMSDAVKMEVVSTRGNITRLAINLSNNDSYRAFQIGMQLPAGAKVVGQSLGDRVENAYLMHSQATEGNVRFMTIAFNSEFAGNEGAVLYVDVENLNGDVALTEAYFTNVELNEADLLSSGQTTSIRESITNALESAGQKIYNMGGRVMNGLKKGINIIRRNDGSNEKVIVK</sequence>